<protein>
    <submittedName>
        <fullName evidence="2">Uncharacterized protein</fullName>
    </submittedName>
</protein>
<accession>A0ABS8UTD8</accession>
<dbReference type="EMBL" id="JACEIK010002627">
    <property type="protein sequence ID" value="MCD9638128.1"/>
    <property type="molecule type" value="Genomic_DNA"/>
</dbReference>
<dbReference type="Proteomes" id="UP000823775">
    <property type="component" value="Unassembled WGS sequence"/>
</dbReference>
<comment type="caution">
    <text evidence="2">The sequence shown here is derived from an EMBL/GenBank/DDBJ whole genome shotgun (WGS) entry which is preliminary data.</text>
</comment>
<feature type="region of interest" description="Disordered" evidence="1">
    <location>
        <begin position="103"/>
        <end position="140"/>
    </location>
</feature>
<organism evidence="2 3">
    <name type="scientific">Datura stramonium</name>
    <name type="common">Jimsonweed</name>
    <name type="synonym">Common thornapple</name>
    <dbReference type="NCBI Taxonomy" id="4076"/>
    <lineage>
        <taxon>Eukaryota</taxon>
        <taxon>Viridiplantae</taxon>
        <taxon>Streptophyta</taxon>
        <taxon>Embryophyta</taxon>
        <taxon>Tracheophyta</taxon>
        <taxon>Spermatophyta</taxon>
        <taxon>Magnoliopsida</taxon>
        <taxon>eudicotyledons</taxon>
        <taxon>Gunneridae</taxon>
        <taxon>Pentapetalae</taxon>
        <taxon>asterids</taxon>
        <taxon>lamiids</taxon>
        <taxon>Solanales</taxon>
        <taxon>Solanaceae</taxon>
        <taxon>Solanoideae</taxon>
        <taxon>Datureae</taxon>
        <taxon>Datura</taxon>
    </lineage>
</organism>
<keyword evidence="3" id="KW-1185">Reference proteome</keyword>
<feature type="compositionally biased region" description="Polar residues" evidence="1">
    <location>
        <begin position="103"/>
        <end position="114"/>
    </location>
</feature>
<evidence type="ECO:0000313" key="2">
    <source>
        <dbReference type="EMBL" id="MCD9638128.1"/>
    </source>
</evidence>
<evidence type="ECO:0000313" key="3">
    <source>
        <dbReference type="Proteomes" id="UP000823775"/>
    </source>
</evidence>
<evidence type="ECO:0000256" key="1">
    <source>
        <dbReference type="SAM" id="MobiDB-lite"/>
    </source>
</evidence>
<name>A0ABS8UTD8_DATST</name>
<gene>
    <name evidence="2" type="ORF">HAX54_021862</name>
</gene>
<proteinExistence type="predicted"/>
<sequence>MVLVENMTTQNNTRLTSLIKHIPDMIKRAIDKALAPFHIRIQDLEHRISELEGIGAGEALVALKADISKRVETDKEELEDDHVTKELDEEQQVEVVVQRSMNDVTTQMVGTDPSSCAPAGEESDTIKNTTLAQSEETKDT</sequence>
<reference evidence="2 3" key="1">
    <citation type="journal article" date="2021" name="BMC Genomics">
        <title>Datura genome reveals duplications of psychoactive alkaloid biosynthetic genes and high mutation rate following tissue culture.</title>
        <authorList>
            <person name="Rajewski A."/>
            <person name="Carter-House D."/>
            <person name="Stajich J."/>
            <person name="Litt A."/>
        </authorList>
    </citation>
    <scope>NUCLEOTIDE SEQUENCE [LARGE SCALE GENOMIC DNA]</scope>
    <source>
        <strain evidence="2">AR-01</strain>
    </source>
</reference>